<dbReference type="AlphaFoldDB" id="A0AAV9Y1N5"/>
<dbReference type="Proteomes" id="UP001311799">
    <property type="component" value="Unassembled WGS sequence"/>
</dbReference>
<feature type="transmembrane region" description="Helical" evidence="1">
    <location>
        <begin position="140"/>
        <end position="162"/>
    </location>
</feature>
<proteinExistence type="predicted"/>
<accession>A0AAV9Y1N5</accession>
<reference evidence="2 3" key="1">
    <citation type="submission" date="2023-10" db="EMBL/GenBank/DDBJ databases">
        <title>Comparative genomics analysis reveals potential genetic determinants of host preference in Cryptosporidium xiaoi.</title>
        <authorList>
            <person name="Xiao L."/>
            <person name="Li J."/>
        </authorList>
    </citation>
    <scope>NUCLEOTIDE SEQUENCE [LARGE SCALE GENOMIC DNA]</scope>
    <source>
        <strain evidence="2 3">52996</strain>
    </source>
</reference>
<keyword evidence="3" id="KW-1185">Reference proteome</keyword>
<feature type="transmembrane region" description="Helical" evidence="1">
    <location>
        <begin position="87"/>
        <end position="104"/>
    </location>
</feature>
<feature type="transmembrane region" description="Helical" evidence="1">
    <location>
        <begin position="110"/>
        <end position="128"/>
    </location>
</feature>
<comment type="caution">
    <text evidence="2">The sequence shown here is derived from an EMBL/GenBank/DDBJ whole genome shotgun (WGS) entry which is preliminary data.</text>
</comment>
<feature type="transmembrane region" description="Helical" evidence="1">
    <location>
        <begin position="174"/>
        <end position="195"/>
    </location>
</feature>
<dbReference type="EMBL" id="JAWDEY010000005">
    <property type="protein sequence ID" value="KAK6590653.1"/>
    <property type="molecule type" value="Genomic_DNA"/>
</dbReference>
<evidence type="ECO:0000313" key="3">
    <source>
        <dbReference type="Proteomes" id="UP001311799"/>
    </source>
</evidence>
<protein>
    <submittedName>
        <fullName evidence="2">Uncharacterized protein</fullName>
    </submittedName>
</protein>
<keyword evidence="1" id="KW-0812">Transmembrane</keyword>
<keyword evidence="1" id="KW-1133">Transmembrane helix</keyword>
<gene>
    <name evidence="2" type="ORF">RS030_142123</name>
</gene>
<organism evidence="2 3">
    <name type="scientific">Cryptosporidium xiaoi</name>
    <dbReference type="NCBI Taxonomy" id="659607"/>
    <lineage>
        <taxon>Eukaryota</taxon>
        <taxon>Sar</taxon>
        <taxon>Alveolata</taxon>
        <taxon>Apicomplexa</taxon>
        <taxon>Conoidasida</taxon>
        <taxon>Coccidia</taxon>
        <taxon>Eucoccidiorida</taxon>
        <taxon>Eimeriorina</taxon>
        <taxon>Cryptosporidiidae</taxon>
        <taxon>Cryptosporidium</taxon>
    </lineage>
</organism>
<sequence length="251" mass="28179">MNEGKLALSEEGFDGFKTTSSLFSGLETLSSTREIDLEVNVNDFGSKHEVKSSFHSNECDKNILDGIKSTTNNMKNRSLLFHIERSLLLSTIGVSLKCLGLTIGVFNGRYWNILFLFYFISSFPIYCFSTRHDYSNRSFIFINALFSIFSLFLLVERSATVINIHRIGAPIGRNAEICMVIDIIMLIGTSFGMIVNSVNSCKLRRVICSLEKEYIDSCLGHRIVSKFKGKAKLIGSHYNSSTNNCITSISR</sequence>
<evidence type="ECO:0000256" key="1">
    <source>
        <dbReference type="SAM" id="Phobius"/>
    </source>
</evidence>
<name>A0AAV9Y1N5_9CRYT</name>
<keyword evidence="1" id="KW-0472">Membrane</keyword>
<evidence type="ECO:0000313" key="2">
    <source>
        <dbReference type="EMBL" id="KAK6590653.1"/>
    </source>
</evidence>